<reference evidence="4" key="1">
    <citation type="submission" date="2015-04" db="EMBL/GenBank/DDBJ databases">
        <authorList>
            <consortium name="Pathogen Informatics"/>
        </authorList>
    </citation>
    <scope>NUCLEOTIDE SEQUENCE [LARGE SCALE GENOMIC DNA]</scope>
    <source>
        <strain evidence="4">8A</strain>
    </source>
</reference>
<feature type="compositionally biased region" description="Basic and acidic residues" evidence="1">
    <location>
        <begin position="91"/>
        <end position="115"/>
    </location>
</feature>
<keyword evidence="5" id="KW-1185">Reference proteome</keyword>
<comment type="caution">
    <text evidence="4">The sequence shown here is derived from an EMBL/GenBank/DDBJ whole genome shotgun (WGS) entry which is preliminary data.</text>
</comment>
<dbReference type="NCBIfam" id="TIGR01495">
    <property type="entry name" value="ETRAMP"/>
    <property type="match status" value="1"/>
</dbReference>
<dbReference type="RefSeq" id="XP_028529982.1">
    <property type="nucleotide sequence ID" value="XM_028673540.1"/>
</dbReference>
<feature type="chain" id="PRO_5012565845" evidence="3">
    <location>
        <begin position="25"/>
        <end position="243"/>
    </location>
</feature>
<evidence type="ECO:0000313" key="5">
    <source>
        <dbReference type="Proteomes" id="UP000220797"/>
    </source>
</evidence>
<dbReference type="VEuPathDB" id="PlasmoDB:PGAL8A_00475800"/>
<dbReference type="GeneID" id="39733291"/>
<dbReference type="AlphaFoldDB" id="A0A1J1GX83"/>
<keyword evidence="2" id="KW-0472">Membrane</keyword>
<gene>
    <name evidence="4" type="primary">ETRAMP</name>
    <name evidence="4" type="ORF">PGAL8A_00475800</name>
</gene>
<evidence type="ECO:0000256" key="2">
    <source>
        <dbReference type="SAM" id="Phobius"/>
    </source>
</evidence>
<dbReference type="Pfam" id="PF09716">
    <property type="entry name" value="ETRAMP"/>
    <property type="match status" value="1"/>
</dbReference>
<accession>A0A1J1GX83</accession>
<feature type="transmembrane region" description="Helical" evidence="2">
    <location>
        <begin position="52"/>
        <end position="73"/>
    </location>
</feature>
<evidence type="ECO:0000313" key="4">
    <source>
        <dbReference type="EMBL" id="CRG97179.1"/>
    </source>
</evidence>
<dbReference type="InterPro" id="IPR006389">
    <property type="entry name" value="Early_transc_mb_plasmodium"/>
</dbReference>
<dbReference type="EMBL" id="CVMV01000096">
    <property type="protein sequence ID" value="CRG97179.1"/>
    <property type="molecule type" value="Genomic_DNA"/>
</dbReference>
<organism evidence="4 5">
    <name type="scientific">Plasmodium gallinaceum</name>
    <dbReference type="NCBI Taxonomy" id="5849"/>
    <lineage>
        <taxon>Eukaryota</taxon>
        <taxon>Sar</taxon>
        <taxon>Alveolata</taxon>
        <taxon>Apicomplexa</taxon>
        <taxon>Aconoidasida</taxon>
        <taxon>Haemosporida</taxon>
        <taxon>Plasmodiidae</taxon>
        <taxon>Plasmodium</taxon>
        <taxon>Plasmodium (Haemamoeba)</taxon>
    </lineage>
</organism>
<keyword evidence="2" id="KW-1133">Transmembrane helix</keyword>
<feature type="region of interest" description="Disordered" evidence="1">
    <location>
        <begin position="77"/>
        <end position="119"/>
    </location>
</feature>
<protein>
    <submittedName>
        <fullName evidence="4">Early transcribed membrane protein</fullName>
    </submittedName>
</protein>
<keyword evidence="3" id="KW-0732">Signal</keyword>
<feature type="signal peptide" evidence="3">
    <location>
        <begin position="1"/>
        <end position="24"/>
    </location>
</feature>
<dbReference type="Proteomes" id="UP000220797">
    <property type="component" value="Unassembled WGS sequence"/>
</dbReference>
<name>A0A1J1GX83_PLAGA</name>
<evidence type="ECO:0000256" key="3">
    <source>
        <dbReference type="SAM" id="SignalP"/>
    </source>
</evidence>
<evidence type="ECO:0000256" key="1">
    <source>
        <dbReference type="SAM" id="MobiDB-lite"/>
    </source>
</evidence>
<proteinExistence type="predicted"/>
<keyword evidence="2" id="KW-0812">Transmembrane</keyword>
<sequence length="243" mass="28111">MKLKKILIIFNFLLLINLISQCLCIHDLSKGDNTDSLKKIRKELEKKKKHKIILGSVLGGLALALSIGLGVAFSGKKKHRNKSYGDSPDNEFSKKGEFSKEDDFSKESESKERNDNSYFNLTPNKKPYDYYNFNYDVETGLNEFFDESLAGDIPNKTYEEMRSFTFNELQNHFNYYGPQYEHLIPYEYESIGVSIRDILLQNGIKASDEQVKQLEKEALSLYLNTGNFDPIGEFLYIDETRLF</sequence>